<gene>
    <name evidence="2" type="ORF">IPN02_13545</name>
</gene>
<dbReference type="InterPro" id="IPR013766">
    <property type="entry name" value="Thioredoxin_domain"/>
</dbReference>
<dbReference type="Gene3D" id="3.40.30.10">
    <property type="entry name" value="Glutaredoxin"/>
    <property type="match status" value="1"/>
</dbReference>
<comment type="caution">
    <text evidence="2">The sequence shown here is derived from an EMBL/GenBank/DDBJ whole genome shotgun (WGS) entry which is preliminary data.</text>
</comment>
<dbReference type="PANTHER" id="PTHR43640">
    <property type="entry name" value="OS07G0260300 PROTEIN"/>
    <property type="match status" value="1"/>
</dbReference>
<dbReference type="InterPro" id="IPR036249">
    <property type="entry name" value="Thioredoxin-like_sf"/>
</dbReference>
<protein>
    <submittedName>
        <fullName evidence="2">Thioredoxin family protein</fullName>
    </submittedName>
</protein>
<dbReference type="EMBL" id="JADJZA010000007">
    <property type="protein sequence ID" value="MBK9297827.1"/>
    <property type="molecule type" value="Genomic_DNA"/>
</dbReference>
<name>A0A936NCJ4_9ACTN</name>
<dbReference type="Pfam" id="PF00578">
    <property type="entry name" value="AhpC-TSA"/>
    <property type="match status" value="1"/>
</dbReference>
<dbReference type="InterPro" id="IPR047262">
    <property type="entry name" value="PRX-like1"/>
</dbReference>
<evidence type="ECO:0000259" key="1">
    <source>
        <dbReference type="PROSITE" id="PS51352"/>
    </source>
</evidence>
<organism evidence="2 3">
    <name type="scientific">Candidatus Neomicrothrix subdominans</name>
    <dbReference type="NCBI Taxonomy" id="2954438"/>
    <lineage>
        <taxon>Bacteria</taxon>
        <taxon>Bacillati</taxon>
        <taxon>Actinomycetota</taxon>
        <taxon>Acidimicrobiia</taxon>
        <taxon>Acidimicrobiales</taxon>
        <taxon>Microthrixaceae</taxon>
        <taxon>Candidatus Neomicrothrix</taxon>
    </lineage>
</organism>
<reference evidence="2 3" key="1">
    <citation type="submission" date="2020-10" db="EMBL/GenBank/DDBJ databases">
        <title>Connecting structure to function with the recovery of over 1000 high-quality activated sludge metagenome-assembled genomes encoding full-length rRNA genes using long-read sequencing.</title>
        <authorList>
            <person name="Singleton C.M."/>
            <person name="Petriglieri F."/>
            <person name="Kristensen J.M."/>
            <person name="Kirkegaard R.H."/>
            <person name="Michaelsen T.Y."/>
            <person name="Andersen M.H."/>
            <person name="Karst S.M."/>
            <person name="Dueholm M.S."/>
            <person name="Nielsen P.H."/>
            <person name="Albertsen M."/>
        </authorList>
    </citation>
    <scope>NUCLEOTIDE SEQUENCE [LARGE SCALE GENOMIC DNA]</scope>
    <source>
        <strain evidence="2">Lyne_18-Q3-R50-59_MAXAC.006</strain>
    </source>
</reference>
<accession>A0A936NCJ4</accession>
<dbReference type="GO" id="GO:0016209">
    <property type="term" value="F:antioxidant activity"/>
    <property type="evidence" value="ECO:0007669"/>
    <property type="project" value="InterPro"/>
</dbReference>
<dbReference type="InterPro" id="IPR000866">
    <property type="entry name" value="AhpC/TSA"/>
</dbReference>
<feature type="domain" description="Thioredoxin" evidence="1">
    <location>
        <begin position="9"/>
        <end position="164"/>
    </location>
</feature>
<evidence type="ECO:0000313" key="3">
    <source>
        <dbReference type="Proteomes" id="UP000727993"/>
    </source>
</evidence>
<evidence type="ECO:0000313" key="2">
    <source>
        <dbReference type="EMBL" id="MBK9297827.1"/>
    </source>
</evidence>
<dbReference type="PROSITE" id="PS51352">
    <property type="entry name" value="THIOREDOXIN_2"/>
    <property type="match status" value="1"/>
</dbReference>
<proteinExistence type="predicted"/>
<dbReference type="GO" id="GO:0016491">
    <property type="term" value="F:oxidoreductase activity"/>
    <property type="evidence" value="ECO:0007669"/>
    <property type="project" value="InterPro"/>
</dbReference>
<dbReference type="AlphaFoldDB" id="A0A936NCJ4"/>
<dbReference type="CDD" id="cd02969">
    <property type="entry name" value="PRX_like1"/>
    <property type="match status" value="1"/>
</dbReference>
<dbReference type="SUPFAM" id="SSF52833">
    <property type="entry name" value="Thioredoxin-like"/>
    <property type="match status" value="1"/>
</dbReference>
<dbReference type="Proteomes" id="UP000727993">
    <property type="component" value="Unassembled WGS sequence"/>
</dbReference>
<sequence>MSRTLSTMIPLGTALPEFEAAAPDGSRWDTASAAGAPGLLVVFLCNHCPFVVHLGRELGLLTQRWASRGLAVVGLNPNDAEAYPADAREKMAPTARSFGWDFPYLVDEGAEVATAFRSACTPDFFLFDGERTLVYRGRFDASRPGTDTPVTGGELRAAVNALFDGVPGPTEQLPSMGCNIKWPPGREPEWFG</sequence>
<dbReference type="PANTHER" id="PTHR43640:SF1">
    <property type="entry name" value="THIOREDOXIN-DEPENDENT PEROXIREDOXIN"/>
    <property type="match status" value="1"/>
</dbReference>